<comment type="caution">
    <text evidence="3">The sequence shown here is derived from an EMBL/GenBank/DDBJ whole genome shotgun (WGS) entry which is preliminary data.</text>
</comment>
<evidence type="ECO:0000313" key="3">
    <source>
        <dbReference type="EMBL" id="OUR99524.1"/>
    </source>
</evidence>
<dbReference type="PANTHER" id="PTHR30373">
    <property type="entry name" value="UPF0603 PROTEIN YGCG"/>
    <property type="match status" value="1"/>
</dbReference>
<dbReference type="AlphaFoldDB" id="A0A1Y5FH57"/>
<organism evidence="3 4">
    <name type="scientific">Halobacteriovorax marinus</name>
    <dbReference type="NCBI Taxonomy" id="97084"/>
    <lineage>
        <taxon>Bacteria</taxon>
        <taxon>Pseudomonadati</taxon>
        <taxon>Bdellovibrionota</taxon>
        <taxon>Bacteriovoracia</taxon>
        <taxon>Bacteriovoracales</taxon>
        <taxon>Halobacteriovoraceae</taxon>
        <taxon>Halobacteriovorax</taxon>
    </lineage>
</organism>
<feature type="transmembrane region" description="Helical" evidence="1">
    <location>
        <begin position="66"/>
        <end position="85"/>
    </location>
</feature>
<feature type="domain" description="TPM" evidence="2">
    <location>
        <begin position="91"/>
        <end position="179"/>
    </location>
</feature>
<name>A0A1Y5FH57_9BACT</name>
<evidence type="ECO:0000259" key="2">
    <source>
        <dbReference type="Pfam" id="PF04536"/>
    </source>
</evidence>
<gene>
    <name evidence="3" type="ORF">A9Q84_00460</name>
</gene>
<proteinExistence type="predicted"/>
<keyword evidence="1" id="KW-1133">Transmembrane helix</keyword>
<keyword evidence="1" id="KW-0472">Membrane</keyword>
<dbReference type="Gene3D" id="3.10.310.50">
    <property type="match status" value="1"/>
</dbReference>
<dbReference type="EMBL" id="MAAO01000002">
    <property type="protein sequence ID" value="OUR99524.1"/>
    <property type="molecule type" value="Genomic_DNA"/>
</dbReference>
<feature type="transmembrane region" description="Helical" evidence="1">
    <location>
        <begin position="42"/>
        <end position="60"/>
    </location>
</feature>
<dbReference type="PANTHER" id="PTHR30373:SF8">
    <property type="entry name" value="BLL7265 PROTEIN"/>
    <property type="match status" value="1"/>
</dbReference>
<dbReference type="Proteomes" id="UP000196531">
    <property type="component" value="Unassembled WGS sequence"/>
</dbReference>
<dbReference type="Pfam" id="PF04536">
    <property type="entry name" value="TPM_phosphatase"/>
    <property type="match status" value="1"/>
</dbReference>
<sequence>MKLSDKDKTLISEAIKSAESKTSGEIVPVVLSQSDFYPAAHFRLALIIGMLFSFTCYYTYDFDDPIMLLWIQIPGMIVGYLLAYIKFIKRIFTTKSEMEEEVYQRALEIFHNHRVSMTKDRTGIMIYISLLERKVEVLADCGINEKVEKDYWNKLVSGLISKIKDGKIVEGLNAAISECGHSLQDSFPIQEDDENEISDELITDL</sequence>
<dbReference type="InterPro" id="IPR007621">
    <property type="entry name" value="TPM_dom"/>
</dbReference>
<accession>A0A1Y5FH57</accession>
<reference evidence="4" key="1">
    <citation type="journal article" date="2017" name="Proc. Natl. Acad. Sci. U.S.A.">
        <title>Simulation of Deepwater Horizon oil plume reveals substrate specialization within a complex community of hydrocarbon-degraders.</title>
        <authorList>
            <person name="Hu P."/>
            <person name="Dubinsky E.A."/>
            <person name="Probst A.J."/>
            <person name="Wang J."/>
            <person name="Sieber C.M.K."/>
            <person name="Tom L.M."/>
            <person name="Gardinali P."/>
            <person name="Banfield J.F."/>
            <person name="Atlas R.M."/>
            <person name="Andersen G.L."/>
        </authorList>
    </citation>
    <scope>NUCLEOTIDE SEQUENCE [LARGE SCALE GENOMIC DNA]</scope>
</reference>
<protein>
    <recommendedName>
        <fullName evidence="2">TPM domain-containing protein</fullName>
    </recommendedName>
</protein>
<keyword evidence="1" id="KW-0812">Transmembrane</keyword>
<evidence type="ECO:0000313" key="4">
    <source>
        <dbReference type="Proteomes" id="UP000196531"/>
    </source>
</evidence>
<evidence type="ECO:0000256" key="1">
    <source>
        <dbReference type="SAM" id="Phobius"/>
    </source>
</evidence>